<feature type="transmembrane region" description="Helical" evidence="2">
    <location>
        <begin position="76"/>
        <end position="95"/>
    </location>
</feature>
<evidence type="ECO:0000313" key="4">
    <source>
        <dbReference type="Proteomes" id="UP000466442"/>
    </source>
</evidence>
<feature type="transmembrane region" description="Helical" evidence="2">
    <location>
        <begin position="38"/>
        <end position="64"/>
    </location>
</feature>
<evidence type="ECO:0000256" key="2">
    <source>
        <dbReference type="SAM" id="Phobius"/>
    </source>
</evidence>
<name>A0A8S9XQK5_APOLU</name>
<dbReference type="InterPro" id="IPR040350">
    <property type="entry name" value="TMEM272"/>
</dbReference>
<keyword evidence="4" id="KW-1185">Reference proteome</keyword>
<dbReference type="PANTHER" id="PTHR33444:SF7">
    <property type="entry name" value="TRANSMEMBRANE PROTEIN 272"/>
    <property type="match status" value="1"/>
</dbReference>
<proteinExistence type="predicted"/>
<keyword evidence="2" id="KW-0812">Transmembrane</keyword>
<dbReference type="EMBL" id="WIXP02000004">
    <property type="protein sequence ID" value="KAF6211342.1"/>
    <property type="molecule type" value="Genomic_DNA"/>
</dbReference>
<keyword evidence="2" id="KW-0472">Membrane</keyword>
<keyword evidence="2" id="KW-1133">Transmembrane helix</keyword>
<accession>A0A8S9XQK5</accession>
<protein>
    <submittedName>
        <fullName evidence="3">Uncharacterized protein</fullName>
    </submittedName>
</protein>
<reference evidence="3" key="1">
    <citation type="journal article" date="2021" name="Mol. Ecol. Resour.">
        <title>Apolygus lucorum genome provides insights into omnivorousness and mesophyll feeding.</title>
        <authorList>
            <person name="Liu Y."/>
            <person name="Liu H."/>
            <person name="Wang H."/>
            <person name="Huang T."/>
            <person name="Liu B."/>
            <person name="Yang B."/>
            <person name="Yin L."/>
            <person name="Li B."/>
            <person name="Zhang Y."/>
            <person name="Zhang S."/>
            <person name="Jiang F."/>
            <person name="Zhang X."/>
            <person name="Ren Y."/>
            <person name="Wang B."/>
            <person name="Wang S."/>
            <person name="Lu Y."/>
            <person name="Wu K."/>
            <person name="Fan W."/>
            <person name="Wang G."/>
        </authorList>
    </citation>
    <scope>NUCLEOTIDE SEQUENCE</scope>
    <source>
        <strain evidence="3">12Hb</strain>
    </source>
</reference>
<feature type="region of interest" description="Disordered" evidence="1">
    <location>
        <begin position="1"/>
        <end position="21"/>
    </location>
</feature>
<dbReference type="Proteomes" id="UP000466442">
    <property type="component" value="Unassembled WGS sequence"/>
</dbReference>
<sequence>MSEVQPHHSKQSSDTPSICPPEQNEDLKRLIVVRLKDACRVAAFVFFVFAIVFGGTILIAMGIINFNNCPLQRCLPIYLIAEGALLLATLPNVLIPNEQLEMYTKKYNLILCYRIFLCTWELALLVFGSVLVYGMTPNFYPAHGPYCLKPCYFMALFVKMNQSMNSSTLPAPEADFQAQEFEWTVGSWVEWDWNASLGDH</sequence>
<evidence type="ECO:0000313" key="3">
    <source>
        <dbReference type="EMBL" id="KAF6211342.1"/>
    </source>
</evidence>
<organism evidence="3 4">
    <name type="scientific">Apolygus lucorum</name>
    <name type="common">Small green plant bug</name>
    <name type="synonym">Lygocoris lucorum</name>
    <dbReference type="NCBI Taxonomy" id="248454"/>
    <lineage>
        <taxon>Eukaryota</taxon>
        <taxon>Metazoa</taxon>
        <taxon>Ecdysozoa</taxon>
        <taxon>Arthropoda</taxon>
        <taxon>Hexapoda</taxon>
        <taxon>Insecta</taxon>
        <taxon>Pterygota</taxon>
        <taxon>Neoptera</taxon>
        <taxon>Paraneoptera</taxon>
        <taxon>Hemiptera</taxon>
        <taxon>Heteroptera</taxon>
        <taxon>Panheteroptera</taxon>
        <taxon>Cimicomorpha</taxon>
        <taxon>Miridae</taxon>
        <taxon>Mirini</taxon>
        <taxon>Apolygus</taxon>
    </lineage>
</organism>
<gene>
    <name evidence="3" type="ORF">GE061_011854</name>
</gene>
<dbReference type="PANTHER" id="PTHR33444">
    <property type="entry name" value="SI:DKEY-19B23.12-RELATED"/>
    <property type="match status" value="1"/>
</dbReference>
<evidence type="ECO:0000256" key="1">
    <source>
        <dbReference type="SAM" id="MobiDB-lite"/>
    </source>
</evidence>
<dbReference type="AlphaFoldDB" id="A0A8S9XQK5"/>
<comment type="caution">
    <text evidence="3">The sequence shown here is derived from an EMBL/GenBank/DDBJ whole genome shotgun (WGS) entry which is preliminary data.</text>
</comment>
<feature type="transmembrane region" description="Helical" evidence="2">
    <location>
        <begin position="107"/>
        <end position="133"/>
    </location>
</feature>